<accession>A0A4R3KYL0</accession>
<evidence type="ECO:0000313" key="2">
    <source>
        <dbReference type="Proteomes" id="UP000294567"/>
    </source>
</evidence>
<dbReference type="EMBL" id="SMAE01000002">
    <property type="protein sequence ID" value="TCS91106.1"/>
    <property type="molecule type" value="Genomic_DNA"/>
</dbReference>
<evidence type="ECO:0000313" key="1">
    <source>
        <dbReference type="EMBL" id="TCS91106.1"/>
    </source>
</evidence>
<dbReference type="OrthoDB" id="1949316at2"/>
<dbReference type="Proteomes" id="UP000294567">
    <property type="component" value="Unassembled WGS sequence"/>
</dbReference>
<organism evidence="1 2">
    <name type="scientific">Keratinibaculum paraultunense</name>
    <dbReference type="NCBI Taxonomy" id="1278232"/>
    <lineage>
        <taxon>Bacteria</taxon>
        <taxon>Bacillati</taxon>
        <taxon>Bacillota</taxon>
        <taxon>Tissierellia</taxon>
        <taxon>Tissierellales</taxon>
        <taxon>Tepidimicrobiaceae</taxon>
        <taxon>Keratinibaculum</taxon>
    </lineage>
</organism>
<keyword evidence="2" id="KW-1185">Reference proteome</keyword>
<reference evidence="1 2" key="1">
    <citation type="submission" date="2019-03" db="EMBL/GenBank/DDBJ databases">
        <title>Genomic Encyclopedia of Type Strains, Phase IV (KMG-IV): sequencing the most valuable type-strain genomes for metagenomic binning, comparative biology and taxonomic classification.</title>
        <authorList>
            <person name="Goeker M."/>
        </authorList>
    </citation>
    <scope>NUCLEOTIDE SEQUENCE [LARGE SCALE GENOMIC DNA]</scope>
    <source>
        <strain evidence="1 2">DSM 26752</strain>
    </source>
</reference>
<protein>
    <submittedName>
        <fullName evidence="1">Uncharacterized protein</fullName>
    </submittedName>
</protein>
<gene>
    <name evidence="1" type="ORF">EDD65_10232</name>
</gene>
<dbReference type="AlphaFoldDB" id="A0A4R3KYL0"/>
<proteinExistence type="predicted"/>
<comment type="caution">
    <text evidence="1">The sequence shown here is derived from an EMBL/GenBank/DDBJ whole genome shotgun (WGS) entry which is preliminary data.</text>
</comment>
<dbReference type="RefSeq" id="WP_132025685.1">
    <property type="nucleotide sequence ID" value="NZ_CP068564.1"/>
</dbReference>
<sequence>MNCSNIKPESISLGVTDRCCVGNAGCEWDGTLRNVKVEPIFVQKVFDATLVNLQALSTVNNVRFTPKLGRNARIIKISNIRCKKFFNPENINDPRNLLVEPETMLSGGRFVKDGKGSPIEVVGPNGFRSEKIIFADTSECDKEGKGTPVFGTQKVRISGNVIVEIDAIIQTSGSRRRTITLTANVPISPVELTNFFELCIPSIYNSAFFPRFAEFCNILCETRLATNSISRDININPETGEISIDLIIAICISCEKKIIVPVQICVLSTGYPELSPEISPICTTFPSLFPKQIDEDSIEPRPPCKPKFSLDADDFIEDTEDIDFKTFD</sequence>
<name>A0A4R3KYL0_9FIRM</name>